<dbReference type="EMBL" id="PJMY01000003">
    <property type="protein sequence ID" value="PKV95921.1"/>
    <property type="molecule type" value="Genomic_DNA"/>
</dbReference>
<protein>
    <submittedName>
        <fullName evidence="1">Bacteriophage HK97-gp10 putative tail-component</fullName>
    </submittedName>
</protein>
<dbReference type="Proteomes" id="UP000233750">
    <property type="component" value="Unassembled WGS sequence"/>
</dbReference>
<reference evidence="1 2" key="1">
    <citation type="submission" date="2017-12" db="EMBL/GenBank/DDBJ databases">
        <title>Sequencing the genomes of 1000 Actinobacteria strains.</title>
        <authorList>
            <person name="Klenk H.-P."/>
        </authorList>
    </citation>
    <scope>NUCLEOTIDE SEQUENCE [LARGE SCALE GENOMIC DNA]</scope>
    <source>
        <strain evidence="1 2">DSM 45165</strain>
    </source>
</reference>
<comment type="caution">
    <text evidence="1">The sequence shown here is derived from an EMBL/GenBank/DDBJ whole genome shotgun (WGS) entry which is preliminary data.</text>
</comment>
<keyword evidence="2" id="KW-1185">Reference proteome</keyword>
<accession>A0A2N3WPW3</accession>
<evidence type="ECO:0000313" key="2">
    <source>
        <dbReference type="Proteomes" id="UP000233750"/>
    </source>
</evidence>
<dbReference type="Pfam" id="PF04883">
    <property type="entry name" value="HK97-gp10_like"/>
    <property type="match status" value="1"/>
</dbReference>
<dbReference type="OrthoDB" id="4226606at2"/>
<evidence type="ECO:0000313" key="1">
    <source>
        <dbReference type="EMBL" id="PKV95921.1"/>
    </source>
</evidence>
<dbReference type="AlphaFoldDB" id="A0A2N3WPW3"/>
<gene>
    <name evidence="1" type="ORF">ATK30_6854</name>
</gene>
<dbReference type="RefSeq" id="WP_101438852.1">
    <property type="nucleotide sequence ID" value="NZ_PJMY01000003.1"/>
</dbReference>
<sequence length="111" mass="12311">MADYVEEPGWREQIAADVRDMFGKLVGDILEDAKRLAPVDTGRLRESLDSEINGDTARIGTELNYALYVEEGHRVAYRGADGQVHYTGAVVSPQPYLRPALYRKRSIGGDA</sequence>
<organism evidence="1 2">
    <name type="scientific">Amycolatopsis echigonensis</name>
    <dbReference type="NCBI Taxonomy" id="2576905"/>
    <lineage>
        <taxon>Bacteria</taxon>
        <taxon>Bacillati</taxon>
        <taxon>Actinomycetota</taxon>
        <taxon>Actinomycetes</taxon>
        <taxon>Pseudonocardiales</taxon>
        <taxon>Pseudonocardiaceae</taxon>
        <taxon>Amycolatopsis</taxon>
    </lineage>
</organism>
<dbReference type="InterPro" id="IPR010064">
    <property type="entry name" value="HK97-gp10_tail"/>
</dbReference>
<name>A0A2N3WPW3_9PSEU</name>
<proteinExistence type="predicted"/>